<feature type="domain" description="Serpin" evidence="3">
    <location>
        <begin position="71"/>
        <end position="427"/>
    </location>
</feature>
<reference evidence="4 5" key="1">
    <citation type="submission" date="2019-09" db="EMBL/GenBank/DDBJ databases">
        <title>Distinct polysaccharide growth profiles of human intestinal Prevotella copri isolates.</title>
        <authorList>
            <person name="Fehlner-Peach H."/>
            <person name="Magnabosco C."/>
            <person name="Raghavan V."/>
            <person name="Scher J.U."/>
            <person name="Tett A."/>
            <person name="Cox L.M."/>
            <person name="Gottsegen C."/>
            <person name="Watters A."/>
            <person name="Wiltshire- Gordon J.D."/>
            <person name="Segata N."/>
            <person name="Bonneau R."/>
            <person name="Littman D.R."/>
        </authorList>
    </citation>
    <scope>NUCLEOTIDE SEQUENCE [LARGE SCALE GENOMIC DNA]</scope>
    <source>
        <strain evidence="5">iAQ1173</strain>
    </source>
</reference>
<comment type="caution">
    <text evidence="4">The sequence shown here is derived from an EMBL/GenBank/DDBJ whole genome shotgun (WGS) entry which is preliminary data.</text>
</comment>
<dbReference type="Gene3D" id="2.30.39.10">
    <property type="entry name" value="Alpha-1-antitrypsin, domain 1"/>
    <property type="match status" value="1"/>
</dbReference>
<dbReference type="Gene3D" id="3.30.497.10">
    <property type="entry name" value="Antithrombin, subunit I, domain 2"/>
    <property type="match status" value="1"/>
</dbReference>
<feature type="chain" id="PRO_5025482253" evidence="2">
    <location>
        <begin position="28"/>
        <end position="428"/>
    </location>
</feature>
<keyword evidence="2" id="KW-0732">Signal</keyword>
<gene>
    <name evidence="4" type="ORF">F7D20_10290</name>
</gene>
<dbReference type="OrthoDB" id="9764871at2"/>
<dbReference type="InterPro" id="IPR023795">
    <property type="entry name" value="Serpin_CS"/>
</dbReference>
<dbReference type="InterPro" id="IPR023796">
    <property type="entry name" value="Serpin_dom"/>
</dbReference>
<dbReference type="AlphaFoldDB" id="A0A6A7WD14"/>
<evidence type="ECO:0000256" key="2">
    <source>
        <dbReference type="SAM" id="SignalP"/>
    </source>
</evidence>
<comment type="similarity">
    <text evidence="1">Belongs to the serpin family.</text>
</comment>
<evidence type="ECO:0000313" key="5">
    <source>
        <dbReference type="Proteomes" id="UP000384372"/>
    </source>
</evidence>
<organism evidence="4 5">
    <name type="scientific">Segatella copri</name>
    <dbReference type="NCBI Taxonomy" id="165179"/>
    <lineage>
        <taxon>Bacteria</taxon>
        <taxon>Pseudomonadati</taxon>
        <taxon>Bacteroidota</taxon>
        <taxon>Bacteroidia</taxon>
        <taxon>Bacteroidales</taxon>
        <taxon>Prevotellaceae</taxon>
        <taxon>Segatella</taxon>
    </lineage>
</organism>
<dbReference type="InterPro" id="IPR042178">
    <property type="entry name" value="Serpin_sf_1"/>
</dbReference>
<evidence type="ECO:0000259" key="3">
    <source>
        <dbReference type="SMART" id="SM00093"/>
    </source>
</evidence>
<accession>A0A6A7WD14</accession>
<dbReference type="InterPro" id="IPR000215">
    <property type="entry name" value="Serpin_fam"/>
</dbReference>
<dbReference type="InterPro" id="IPR036186">
    <property type="entry name" value="Serpin_sf"/>
</dbReference>
<evidence type="ECO:0000256" key="1">
    <source>
        <dbReference type="RuleBase" id="RU000411"/>
    </source>
</evidence>
<protein>
    <submittedName>
        <fullName evidence="4">Serpin family protein</fullName>
    </submittedName>
</protein>
<dbReference type="Proteomes" id="UP000384372">
    <property type="component" value="Unassembled WGS sequence"/>
</dbReference>
<dbReference type="PROSITE" id="PS51257">
    <property type="entry name" value="PROKAR_LIPOPROTEIN"/>
    <property type="match status" value="1"/>
</dbReference>
<dbReference type="PANTHER" id="PTHR11461">
    <property type="entry name" value="SERINE PROTEASE INHIBITOR, SERPIN"/>
    <property type="match status" value="1"/>
</dbReference>
<dbReference type="GO" id="GO:0004867">
    <property type="term" value="F:serine-type endopeptidase inhibitor activity"/>
    <property type="evidence" value="ECO:0007669"/>
    <property type="project" value="InterPro"/>
</dbReference>
<sequence length="428" mass="47136">MNKKMTTVALAAMAMALTTSCSTSKKAQNQVHEGTTSLEVSKGNAENMDPEYLVLSDAQEAFVKKNNQFALNFFSQVAGFDSKVISPLSLTYLMGMLANGADGQTQQEILKALGCEGDMTLDELNAFSRSMMQYAAKADPSTTVNIANYIALNKHYALKNEFAKAVSANYQAGIESLDFSSSKTTAHINDWCKKHTDGMIPTIIDQVDANAISYIMNAIYFNGSWEKKFKKSETKLENFRGYTRDIKRVNMMHRAGKYFFADNQLFSAINLPYGNGAYAMTVLLPHEGKSVDEMMKSLDAEKLAAVSGQMEECVVDLKLPRFTTELELPLNEIVSNLGAPSMFDSGKANFSKLAEGNVFVSKMLQKAKIEVSEEGTKAAAVTAATVMMTSLQPEPRRVVFHADHPFVYMITDVRSGSIYFIGQFTGEN</sequence>
<proteinExistence type="inferred from homology"/>
<keyword evidence="5" id="KW-1185">Reference proteome</keyword>
<evidence type="ECO:0000313" key="4">
    <source>
        <dbReference type="EMBL" id="MQP12332.1"/>
    </source>
</evidence>
<feature type="signal peptide" evidence="2">
    <location>
        <begin position="1"/>
        <end position="27"/>
    </location>
</feature>
<dbReference type="InterPro" id="IPR042185">
    <property type="entry name" value="Serpin_sf_2"/>
</dbReference>
<dbReference type="SMART" id="SM00093">
    <property type="entry name" value="SERPIN"/>
    <property type="match status" value="1"/>
</dbReference>
<dbReference type="SUPFAM" id="SSF56574">
    <property type="entry name" value="Serpins"/>
    <property type="match status" value="1"/>
</dbReference>
<dbReference type="CDD" id="cd19588">
    <property type="entry name" value="serpin_miropin-like"/>
    <property type="match status" value="1"/>
</dbReference>
<dbReference type="GO" id="GO:0005615">
    <property type="term" value="C:extracellular space"/>
    <property type="evidence" value="ECO:0007669"/>
    <property type="project" value="InterPro"/>
</dbReference>
<dbReference type="EMBL" id="VZAD01000076">
    <property type="protein sequence ID" value="MQP12332.1"/>
    <property type="molecule type" value="Genomic_DNA"/>
</dbReference>
<dbReference type="Pfam" id="PF00079">
    <property type="entry name" value="Serpin"/>
    <property type="match status" value="1"/>
</dbReference>
<name>A0A6A7WD14_9BACT</name>
<dbReference type="PANTHER" id="PTHR11461:SF211">
    <property type="entry name" value="GH10112P-RELATED"/>
    <property type="match status" value="1"/>
</dbReference>
<dbReference type="PROSITE" id="PS00284">
    <property type="entry name" value="SERPIN"/>
    <property type="match status" value="1"/>
</dbReference>